<keyword evidence="4 7" id="KW-0812">Transmembrane</keyword>
<name>A0A373FPN1_COMTE</name>
<evidence type="ECO:0000256" key="5">
    <source>
        <dbReference type="ARBA" id="ARBA00022989"/>
    </source>
</evidence>
<feature type="domain" description="HemY N-terminal" evidence="8">
    <location>
        <begin position="28"/>
        <end position="114"/>
    </location>
</feature>
<dbReference type="EMBL" id="QURR01000004">
    <property type="protein sequence ID" value="RGE46103.1"/>
    <property type="molecule type" value="Genomic_DNA"/>
</dbReference>
<dbReference type="GO" id="GO:0005886">
    <property type="term" value="C:plasma membrane"/>
    <property type="evidence" value="ECO:0007669"/>
    <property type="project" value="UniProtKB-SubCell"/>
</dbReference>
<dbReference type="InterPro" id="IPR005254">
    <property type="entry name" value="Heme_biosyn_assoc_TPR_pro"/>
</dbReference>
<protein>
    <submittedName>
        <fullName evidence="9">Heme biosynthesis protein HemY</fullName>
    </submittedName>
</protein>
<dbReference type="Proteomes" id="UP000261948">
    <property type="component" value="Unassembled WGS sequence"/>
</dbReference>
<evidence type="ECO:0000256" key="1">
    <source>
        <dbReference type="ARBA" id="ARBA00004141"/>
    </source>
</evidence>
<dbReference type="GO" id="GO:0042168">
    <property type="term" value="P:heme metabolic process"/>
    <property type="evidence" value="ECO:0007669"/>
    <property type="project" value="InterPro"/>
</dbReference>
<sequence>MRAALWLMGLFAVAVATALFAGNNQSTVTWFWAPYRVDMSLNLAIALVFLAFVLLYAALRALATLLQMPHQARRWRVQQKERAMSQSLLESLSHLQAGRFLRARKAALVALSTEQSLREADAAIPYGERLGATAHLLAADASHALQDAALRDKHWQQALALLPAPGNTQDQEIREGAQMRSARWALDDRDANESIQRLGDLPLGAARRTIALRIKLKAARLAGNTKVALDTARLLAKHRAFSPAASASVVRGLLLASIRDARDTSSLQQFWLSLDEDERAMPEVAIPATERLIALGGEAQQARAWLLPVWEHLMAHPGPRTEAHLPQLVQVLQSCMGKLDAAWLARFEAAANAHPREPRLQYLAGVACVQRELWGKAQQMLTRAAPLLQEPALRTRAWQRLALMAEHRGDMEASAIAWKLAAQSHVVLPDNPAQDE</sequence>
<comment type="subcellular location">
    <subcellularLocation>
        <location evidence="2">Cell membrane</location>
    </subcellularLocation>
    <subcellularLocation>
        <location evidence="1">Membrane</location>
        <topology evidence="1">Multi-pass membrane protein</topology>
    </subcellularLocation>
</comment>
<evidence type="ECO:0000256" key="2">
    <source>
        <dbReference type="ARBA" id="ARBA00004236"/>
    </source>
</evidence>
<feature type="transmembrane region" description="Helical" evidence="7">
    <location>
        <begin position="45"/>
        <end position="66"/>
    </location>
</feature>
<dbReference type="OrthoDB" id="9151794at2"/>
<accession>A0A373FPN1</accession>
<evidence type="ECO:0000256" key="7">
    <source>
        <dbReference type="SAM" id="Phobius"/>
    </source>
</evidence>
<gene>
    <name evidence="9" type="ORF">DZC30_04865</name>
</gene>
<evidence type="ECO:0000313" key="9">
    <source>
        <dbReference type="EMBL" id="RGE46103.1"/>
    </source>
</evidence>
<evidence type="ECO:0000256" key="4">
    <source>
        <dbReference type="ARBA" id="ARBA00022692"/>
    </source>
</evidence>
<evidence type="ECO:0000259" key="8">
    <source>
        <dbReference type="Pfam" id="PF07219"/>
    </source>
</evidence>
<dbReference type="NCBIfam" id="TIGR00540">
    <property type="entry name" value="TPR_hemY_coli"/>
    <property type="match status" value="1"/>
</dbReference>
<evidence type="ECO:0000256" key="3">
    <source>
        <dbReference type="ARBA" id="ARBA00022475"/>
    </source>
</evidence>
<comment type="caution">
    <text evidence="9">The sequence shown here is derived from an EMBL/GenBank/DDBJ whole genome shotgun (WGS) entry which is preliminary data.</text>
</comment>
<dbReference type="Pfam" id="PF07219">
    <property type="entry name" value="HemY_N"/>
    <property type="match status" value="1"/>
</dbReference>
<proteinExistence type="predicted"/>
<dbReference type="AlphaFoldDB" id="A0A373FPN1"/>
<keyword evidence="10" id="KW-1185">Reference proteome</keyword>
<dbReference type="InterPro" id="IPR010817">
    <property type="entry name" value="HemY_N"/>
</dbReference>
<keyword evidence="5 7" id="KW-1133">Transmembrane helix</keyword>
<organism evidence="9 10">
    <name type="scientific">Comamonas testosteroni</name>
    <name type="common">Pseudomonas testosteroni</name>
    <dbReference type="NCBI Taxonomy" id="285"/>
    <lineage>
        <taxon>Bacteria</taxon>
        <taxon>Pseudomonadati</taxon>
        <taxon>Pseudomonadota</taxon>
        <taxon>Betaproteobacteria</taxon>
        <taxon>Burkholderiales</taxon>
        <taxon>Comamonadaceae</taxon>
        <taxon>Comamonas</taxon>
    </lineage>
</organism>
<evidence type="ECO:0000256" key="6">
    <source>
        <dbReference type="ARBA" id="ARBA00023136"/>
    </source>
</evidence>
<reference evidence="9 10" key="1">
    <citation type="submission" date="2018-08" db="EMBL/GenBank/DDBJ databases">
        <title>Comamonas testosteroni strain SWCO2.</title>
        <authorList>
            <person name="Jiang N."/>
            <person name="Zhang X.Z."/>
        </authorList>
    </citation>
    <scope>NUCLEOTIDE SEQUENCE [LARGE SCALE GENOMIC DNA]</scope>
    <source>
        <strain evidence="9 10">SWCO2</strain>
    </source>
</reference>
<keyword evidence="6 7" id="KW-0472">Membrane</keyword>
<keyword evidence="3" id="KW-1003">Cell membrane</keyword>
<evidence type="ECO:0000313" key="10">
    <source>
        <dbReference type="Proteomes" id="UP000261948"/>
    </source>
</evidence>